<dbReference type="InterPro" id="IPR029063">
    <property type="entry name" value="SAM-dependent_MTases_sf"/>
</dbReference>
<dbReference type="GO" id="GO:0030697">
    <property type="term" value="F:tRNA (uracil(54)-C5)-methyltransferase activity, S-adenosyl methionine-dependent"/>
    <property type="evidence" value="ECO:0007669"/>
    <property type="project" value="InterPro"/>
</dbReference>
<reference evidence="7" key="1">
    <citation type="journal article" date="2018" name="Nat. Microbiol.">
        <title>Leveraging single-cell genomics to expand the fungal tree of life.</title>
        <authorList>
            <person name="Ahrendt S.R."/>
            <person name="Quandt C.A."/>
            <person name="Ciobanu D."/>
            <person name="Clum A."/>
            <person name="Salamov A."/>
            <person name="Andreopoulos B."/>
            <person name="Cheng J.F."/>
            <person name="Woyke T."/>
            <person name="Pelin A."/>
            <person name="Henrissat B."/>
            <person name="Reynolds N.K."/>
            <person name="Benny G.L."/>
            <person name="Smith M.E."/>
            <person name="James T.Y."/>
            <person name="Grigoriev I.V."/>
        </authorList>
    </citation>
    <scope>NUCLEOTIDE SEQUENCE [LARGE SCALE GENOMIC DNA]</scope>
    <source>
        <strain evidence="7">Baker2002</strain>
    </source>
</reference>
<evidence type="ECO:0000256" key="2">
    <source>
        <dbReference type="ARBA" id="ARBA00022679"/>
    </source>
</evidence>
<dbReference type="PANTHER" id="PTHR11061">
    <property type="entry name" value="RNA M5U METHYLTRANSFERASE"/>
    <property type="match status" value="1"/>
</dbReference>
<name>A0A4P9Z9T6_9ASCO</name>
<evidence type="ECO:0000256" key="5">
    <source>
        <dbReference type="PROSITE-ProRule" id="PRU10015"/>
    </source>
</evidence>
<feature type="binding site" evidence="4">
    <location>
        <position position="405"/>
    </location>
    <ligand>
        <name>S-adenosyl-L-methionine</name>
        <dbReference type="ChEBI" id="CHEBI:59789"/>
    </ligand>
</feature>
<evidence type="ECO:0000313" key="7">
    <source>
        <dbReference type="Proteomes" id="UP000268321"/>
    </source>
</evidence>
<dbReference type="Gene3D" id="3.40.50.150">
    <property type="entry name" value="Vaccinia Virus protein VP39"/>
    <property type="match status" value="2"/>
</dbReference>
<comment type="similarity">
    <text evidence="4">Belongs to the class I-like SAM-binding methyltransferase superfamily. RNA M5U methyltransferase family.</text>
</comment>
<dbReference type="PANTHER" id="PTHR11061:SF30">
    <property type="entry name" value="TRNA (URACIL(54)-C(5))-METHYLTRANSFERASE"/>
    <property type="match status" value="1"/>
</dbReference>
<dbReference type="OrthoDB" id="10250660at2759"/>
<dbReference type="SUPFAM" id="SSF53335">
    <property type="entry name" value="S-adenosyl-L-methionine-dependent methyltransferases"/>
    <property type="match status" value="1"/>
</dbReference>
<accession>A0A4P9Z9T6</accession>
<dbReference type="PROSITE" id="PS51622">
    <property type="entry name" value="SAM_MT_RNA_M5U_2"/>
    <property type="match status" value="1"/>
</dbReference>
<dbReference type="PROSITE" id="PS01230">
    <property type="entry name" value="TRMA_1"/>
    <property type="match status" value="1"/>
</dbReference>
<gene>
    <name evidence="6" type="ORF">METBISCDRAFT_18867</name>
</gene>
<evidence type="ECO:0000256" key="4">
    <source>
        <dbReference type="PROSITE-ProRule" id="PRU01024"/>
    </source>
</evidence>
<feature type="active site" evidence="5">
    <location>
        <position position="485"/>
    </location>
</feature>
<keyword evidence="2 4" id="KW-0808">Transferase</keyword>
<feature type="binding site" evidence="4">
    <location>
        <position position="458"/>
    </location>
    <ligand>
        <name>S-adenosyl-L-methionine</name>
        <dbReference type="ChEBI" id="CHEBI:59789"/>
    </ligand>
</feature>
<keyword evidence="1 4" id="KW-0489">Methyltransferase</keyword>
<evidence type="ECO:0000256" key="1">
    <source>
        <dbReference type="ARBA" id="ARBA00022603"/>
    </source>
</evidence>
<dbReference type="Gene3D" id="2.40.50.140">
    <property type="entry name" value="Nucleic acid-binding proteins"/>
    <property type="match status" value="1"/>
</dbReference>
<dbReference type="AlphaFoldDB" id="A0A4P9Z9T6"/>
<dbReference type="InterPro" id="IPR030390">
    <property type="entry name" value="MeTrfase_TrmA_AS"/>
</dbReference>
<organism evidence="6 7">
    <name type="scientific">Metschnikowia bicuspidata</name>
    <dbReference type="NCBI Taxonomy" id="27322"/>
    <lineage>
        <taxon>Eukaryota</taxon>
        <taxon>Fungi</taxon>
        <taxon>Dikarya</taxon>
        <taxon>Ascomycota</taxon>
        <taxon>Saccharomycotina</taxon>
        <taxon>Pichiomycetes</taxon>
        <taxon>Metschnikowiaceae</taxon>
        <taxon>Metschnikowia</taxon>
    </lineage>
</organism>
<evidence type="ECO:0000256" key="3">
    <source>
        <dbReference type="ARBA" id="ARBA00022691"/>
    </source>
</evidence>
<dbReference type="GO" id="GO:0032259">
    <property type="term" value="P:methylation"/>
    <property type="evidence" value="ECO:0007669"/>
    <property type="project" value="UniProtKB-KW"/>
</dbReference>
<keyword evidence="7" id="KW-1185">Reference proteome</keyword>
<evidence type="ECO:0000313" key="6">
    <source>
        <dbReference type="EMBL" id="RKP29338.1"/>
    </source>
</evidence>
<feature type="active site" description="Nucleophile" evidence="4">
    <location>
        <position position="485"/>
    </location>
</feature>
<dbReference type="CDD" id="cd02440">
    <property type="entry name" value="AdoMet_MTases"/>
    <property type="match status" value="1"/>
</dbReference>
<sequence>MHLLRIAHVLGPKITFLGLRRPHSFVPRRRTKRGTADFTSRDHILHRDILQLLSQNGIAEQNVRVPDAVIDRFLFRKHSANVLRNVHIVAQTAEADGLAVTRALQEKESAPASVISADVSSRKYTVLKVPKTVPGDVVDVVLRRHYRHYAEADLLAVTGATSPKMRKDSLVVCGLFEKCLGCQLQMVTYEQQLAFKQSVIEKAYTYFYPLLDTRQISGFGCVVDSPMQYGYRTKLTPHTNPPRNLSNVQVPWPIGFEHVNGGKPLVDVHLCPIAVPSINQTLPRLRDRFQKDLQAMLDGKLKENLALTLLLRDSAVQLDSSERKCLTNHRKVVTETVGNKAFQFLANEFFQNNRSILPTFIDFLNYQITRADGFKQIVDAYCGCGFLGISLSDVVPNDGKVFGVEISETSIKYAMHNARLNGLSDKVKFALGNSDNMFTHAEFLKARVAGPESVLIMNPSRKGSSKAFLRQVLQFKPRMIVYVSCNAFTQARDLNDLHELQKDADVKYKVSSVTGFDFYPQTKHVESVAVLKMSD</sequence>
<dbReference type="PROSITE" id="PS51687">
    <property type="entry name" value="SAM_MT_RNA_M5U"/>
    <property type="match status" value="1"/>
</dbReference>
<dbReference type="GO" id="GO:0008033">
    <property type="term" value="P:tRNA processing"/>
    <property type="evidence" value="ECO:0007669"/>
    <property type="project" value="InterPro"/>
</dbReference>
<dbReference type="EMBL" id="ML004493">
    <property type="protein sequence ID" value="RKP29338.1"/>
    <property type="molecule type" value="Genomic_DNA"/>
</dbReference>
<proteinExistence type="inferred from homology"/>
<protein>
    <submittedName>
        <fullName evidence="6">S-adenosyl-L-methionine-dependent methyltransferase</fullName>
    </submittedName>
</protein>
<dbReference type="Pfam" id="PF05958">
    <property type="entry name" value="tRNA_U5-meth_tr"/>
    <property type="match status" value="1"/>
</dbReference>
<dbReference type="InterPro" id="IPR025795">
    <property type="entry name" value="tRNA_(uracil-5-)_MeTrfase"/>
</dbReference>
<feature type="binding site" evidence="4">
    <location>
        <position position="381"/>
    </location>
    <ligand>
        <name>S-adenosyl-L-methionine</name>
        <dbReference type="ChEBI" id="CHEBI:59789"/>
    </ligand>
</feature>
<feature type="binding site" evidence="4">
    <location>
        <position position="351"/>
    </location>
    <ligand>
        <name>S-adenosyl-L-methionine</name>
        <dbReference type="ChEBI" id="CHEBI:59789"/>
    </ligand>
</feature>
<keyword evidence="3 4" id="KW-0949">S-adenosyl-L-methionine</keyword>
<dbReference type="Proteomes" id="UP000268321">
    <property type="component" value="Unassembled WGS sequence"/>
</dbReference>
<dbReference type="InterPro" id="IPR010280">
    <property type="entry name" value="U5_MeTrfase_fam"/>
</dbReference>
<dbReference type="InterPro" id="IPR012340">
    <property type="entry name" value="NA-bd_OB-fold"/>
</dbReference>